<evidence type="ECO:0000256" key="6">
    <source>
        <dbReference type="ARBA" id="ARBA00022605"/>
    </source>
</evidence>
<reference evidence="14" key="1">
    <citation type="submission" date="2019-02" db="EMBL/GenBank/DDBJ databases">
        <authorList>
            <person name="Gruber-Vodicka R. H."/>
            <person name="Seah K. B. B."/>
        </authorList>
    </citation>
    <scope>NUCLEOTIDE SEQUENCE</scope>
    <source>
        <strain evidence="14">BECK_BZ163</strain>
        <strain evidence="15">BECK_BZ164</strain>
        <strain evidence="13">BECK_BZ165</strain>
    </source>
</reference>
<keyword evidence="6 11" id="KW-0028">Amino-acid biosynthesis</keyword>
<dbReference type="Gene3D" id="3.90.1150.10">
    <property type="entry name" value="Aspartate Aminotransferase, domain 1"/>
    <property type="match status" value="1"/>
</dbReference>
<feature type="domain" description="Aminotransferase class I/classII large" evidence="12">
    <location>
        <begin position="44"/>
        <end position="375"/>
    </location>
</feature>
<dbReference type="InterPro" id="IPR005861">
    <property type="entry name" value="HisP_aminotrans"/>
</dbReference>
<dbReference type="SUPFAM" id="SSF53383">
    <property type="entry name" value="PLP-dependent transferases"/>
    <property type="match status" value="1"/>
</dbReference>
<dbReference type="PANTHER" id="PTHR42885:SF2">
    <property type="entry name" value="HISTIDINOL-PHOSPHATE AMINOTRANSFERASE"/>
    <property type="match status" value="1"/>
</dbReference>
<dbReference type="AlphaFoldDB" id="A0A450SGX0"/>
<dbReference type="UniPathway" id="UPA00031">
    <property type="reaction ID" value="UER00012"/>
</dbReference>
<comment type="pathway">
    <text evidence="2 11">Amino-acid biosynthesis; L-histidine biosynthesis; L-histidine from 5-phospho-alpha-D-ribose 1-diphosphate: step 7/9.</text>
</comment>
<dbReference type="InterPro" id="IPR015421">
    <property type="entry name" value="PyrdxlP-dep_Trfase_major"/>
</dbReference>
<dbReference type="EC" id="2.6.1.9" evidence="11"/>
<dbReference type="Pfam" id="PF00155">
    <property type="entry name" value="Aminotran_1_2"/>
    <property type="match status" value="1"/>
</dbReference>
<evidence type="ECO:0000259" key="12">
    <source>
        <dbReference type="Pfam" id="PF00155"/>
    </source>
</evidence>
<evidence type="ECO:0000313" key="13">
    <source>
        <dbReference type="EMBL" id="VFJ48312.1"/>
    </source>
</evidence>
<gene>
    <name evidence="11" type="primary">hisC</name>
    <name evidence="14" type="ORF">BECKFM1743A_GA0114220_101015</name>
    <name evidence="15" type="ORF">BECKFM1743B_GA0114221_101095</name>
    <name evidence="13" type="ORF">BECKFM1743C_GA0114222_100585</name>
</gene>
<dbReference type="InterPro" id="IPR004839">
    <property type="entry name" value="Aminotransferase_I/II_large"/>
</dbReference>
<dbReference type="InterPro" id="IPR015424">
    <property type="entry name" value="PyrdxlP-dep_Trfase"/>
</dbReference>
<evidence type="ECO:0000313" key="15">
    <source>
        <dbReference type="EMBL" id="VFK09594.1"/>
    </source>
</evidence>
<comment type="similarity">
    <text evidence="3 11">Belongs to the class-II pyridoxal-phosphate-dependent aminotransferase family. Histidinol-phosphate aminotransferase subfamily.</text>
</comment>
<dbReference type="PANTHER" id="PTHR42885">
    <property type="entry name" value="HISTIDINOL-PHOSPHATE AMINOTRANSFERASE-RELATED"/>
    <property type="match status" value="1"/>
</dbReference>
<evidence type="ECO:0000256" key="4">
    <source>
        <dbReference type="ARBA" id="ARBA00011738"/>
    </source>
</evidence>
<proteinExistence type="inferred from homology"/>
<evidence type="ECO:0000256" key="9">
    <source>
        <dbReference type="ARBA" id="ARBA00023102"/>
    </source>
</evidence>
<dbReference type="InterPro" id="IPR015422">
    <property type="entry name" value="PyrdxlP-dep_Trfase_small"/>
</dbReference>
<feature type="modified residue" description="N6-(pyridoxal phosphate)lysine" evidence="11">
    <location>
        <position position="240"/>
    </location>
</feature>
<dbReference type="NCBIfam" id="TIGR01141">
    <property type="entry name" value="hisC"/>
    <property type="match status" value="1"/>
</dbReference>
<evidence type="ECO:0000256" key="10">
    <source>
        <dbReference type="ARBA" id="ARBA00047481"/>
    </source>
</evidence>
<evidence type="ECO:0000256" key="1">
    <source>
        <dbReference type="ARBA" id="ARBA00001933"/>
    </source>
</evidence>
<keyword evidence="5 11" id="KW-0032">Aminotransferase</keyword>
<evidence type="ECO:0000256" key="8">
    <source>
        <dbReference type="ARBA" id="ARBA00022898"/>
    </source>
</evidence>
<evidence type="ECO:0000256" key="11">
    <source>
        <dbReference type="HAMAP-Rule" id="MF_01023"/>
    </source>
</evidence>
<accession>A0A450SGX0</accession>
<dbReference type="GO" id="GO:0004400">
    <property type="term" value="F:histidinol-phosphate transaminase activity"/>
    <property type="evidence" value="ECO:0007669"/>
    <property type="project" value="UniProtKB-UniRule"/>
</dbReference>
<name>A0A450SGX0_9GAMM</name>
<comment type="subunit">
    <text evidence="4 11">Homodimer.</text>
</comment>
<dbReference type="CDD" id="cd00609">
    <property type="entry name" value="AAT_like"/>
    <property type="match status" value="1"/>
</dbReference>
<dbReference type="EMBL" id="CAADFL010000109">
    <property type="protein sequence ID" value="VFK09594.1"/>
    <property type="molecule type" value="Genomic_DNA"/>
</dbReference>
<organism evidence="14">
    <name type="scientific">Candidatus Kentrum sp. FM</name>
    <dbReference type="NCBI Taxonomy" id="2126340"/>
    <lineage>
        <taxon>Bacteria</taxon>
        <taxon>Pseudomonadati</taxon>
        <taxon>Pseudomonadota</taxon>
        <taxon>Gammaproteobacteria</taxon>
        <taxon>Candidatus Kentrum</taxon>
    </lineage>
</organism>
<evidence type="ECO:0000313" key="14">
    <source>
        <dbReference type="EMBL" id="VFJ52332.1"/>
    </source>
</evidence>
<comment type="cofactor">
    <cofactor evidence="1 11">
        <name>pyridoxal 5'-phosphate</name>
        <dbReference type="ChEBI" id="CHEBI:597326"/>
    </cofactor>
</comment>
<keyword evidence="9 11" id="KW-0368">Histidine biosynthesis</keyword>
<evidence type="ECO:0000256" key="2">
    <source>
        <dbReference type="ARBA" id="ARBA00005011"/>
    </source>
</evidence>
<dbReference type="GO" id="GO:0030170">
    <property type="term" value="F:pyridoxal phosphate binding"/>
    <property type="evidence" value="ECO:0007669"/>
    <property type="project" value="InterPro"/>
</dbReference>
<dbReference type="EMBL" id="CAADEZ010000101">
    <property type="protein sequence ID" value="VFJ52332.1"/>
    <property type="molecule type" value="Genomic_DNA"/>
</dbReference>
<dbReference type="EMBL" id="CAADFA010000058">
    <property type="protein sequence ID" value="VFJ48312.1"/>
    <property type="molecule type" value="Genomic_DNA"/>
</dbReference>
<keyword evidence="7 11" id="KW-0808">Transferase</keyword>
<protein>
    <recommendedName>
        <fullName evidence="11">Histidinol-phosphate aminotransferase</fullName>
        <ecNumber evidence="11">2.6.1.9</ecNumber>
    </recommendedName>
    <alternativeName>
        <fullName evidence="11">Imidazole acetol-phosphate transaminase</fullName>
    </alternativeName>
</protein>
<dbReference type="Gene3D" id="3.40.640.10">
    <property type="entry name" value="Type I PLP-dependent aspartate aminotransferase-like (Major domain)"/>
    <property type="match status" value="1"/>
</dbReference>
<evidence type="ECO:0000256" key="3">
    <source>
        <dbReference type="ARBA" id="ARBA00007970"/>
    </source>
</evidence>
<dbReference type="GO" id="GO:0000105">
    <property type="term" value="P:L-histidine biosynthetic process"/>
    <property type="evidence" value="ECO:0007669"/>
    <property type="project" value="UniProtKB-UniRule"/>
</dbReference>
<comment type="catalytic activity">
    <reaction evidence="10 11">
        <text>L-histidinol phosphate + 2-oxoglutarate = 3-(imidazol-4-yl)-2-oxopropyl phosphate + L-glutamate</text>
        <dbReference type="Rhea" id="RHEA:23744"/>
        <dbReference type="ChEBI" id="CHEBI:16810"/>
        <dbReference type="ChEBI" id="CHEBI:29985"/>
        <dbReference type="ChEBI" id="CHEBI:57766"/>
        <dbReference type="ChEBI" id="CHEBI:57980"/>
        <dbReference type="EC" id="2.6.1.9"/>
    </reaction>
</comment>
<evidence type="ECO:0000256" key="7">
    <source>
        <dbReference type="ARBA" id="ARBA00022679"/>
    </source>
</evidence>
<keyword evidence="8 11" id="KW-0663">Pyridoxal phosphate</keyword>
<dbReference type="HAMAP" id="MF_01023">
    <property type="entry name" value="HisC_aminotrans_2"/>
    <property type="match status" value="1"/>
</dbReference>
<evidence type="ECO:0000256" key="5">
    <source>
        <dbReference type="ARBA" id="ARBA00022576"/>
    </source>
</evidence>
<sequence>MPYRNRDKESDNPPDGISSKHAALEWIRPAVRQLSAYHIPDPANLIKLDAMENPYPWPDHLTDAWLEELRHTPINRYPDPSPASLKALLRETMGLPRDSDILLGNGSDELIQLIAMTLQGPGDAGRRCVLAPEPTFVMYRSIAIALDLEFIGVPLRSGDFALDGGAMLAAMEKHRPAVVFLAYPNNPTGNLFDTDTLGAILAHAPGLVVIDEAYASFAQTGKMDWLRDHPNLIVLRTLSKLGFAGLRLGFAVGHPAWMEQMNKLRLPYNISSLTQVSVAFALENLAVFEEQIARIRRDRAVLFRELAATDGVTAWPSHANFILFRVKDKPAGEIHARLRARGVLIKNLHGSHPLLGNCLRVTVGKPEENRAFLEGLRMCL</sequence>